<dbReference type="InParanoid" id="A0A177CQ65"/>
<dbReference type="PANTHER" id="PTHR40788:SF1">
    <property type="entry name" value="IPA PROTEIN"/>
    <property type="match status" value="1"/>
</dbReference>
<dbReference type="EMBL" id="KV441550">
    <property type="protein sequence ID" value="OAG08919.1"/>
    <property type="molecule type" value="Genomic_DNA"/>
</dbReference>
<proteinExistence type="predicted"/>
<accession>A0A177CQ65</accession>
<evidence type="ECO:0000313" key="1">
    <source>
        <dbReference type="EMBL" id="OAG08919.1"/>
    </source>
</evidence>
<dbReference type="RefSeq" id="XP_018039284.1">
    <property type="nucleotide sequence ID" value="XM_018182718.1"/>
</dbReference>
<evidence type="ECO:0000313" key="2">
    <source>
        <dbReference type="Proteomes" id="UP000077069"/>
    </source>
</evidence>
<dbReference type="GeneID" id="28766204"/>
<gene>
    <name evidence="1" type="ORF">CC84DRAFT_1215378</name>
</gene>
<keyword evidence="2" id="KW-1185">Reference proteome</keyword>
<organism evidence="1 2">
    <name type="scientific">Paraphaeosphaeria sporulosa</name>
    <dbReference type="NCBI Taxonomy" id="1460663"/>
    <lineage>
        <taxon>Eukaryota</taxon>
        <taxon>Fungi</taxon>
        <taxon>Dikarya</taxon>
        <taxon>Ascomycota</taxon>
        <taxon>Pezizomycotina</taxon>
        <taxon>Dothideomycetes</taxon>
        <taxon>Pleosporomycetidae</taxon>
        <taxon>Pleosporales</taxon>
        <taxon>Massarineae</taxon>
        <taxon>Didymosphaeriaceae</taxon>
        <taxon>Paraphaeosphaeria</taxon>
    </lineage>
</organism>
<dbReference type="Proteomes" id="UP000077069">
    <property type="component" value="Unassembled WGS sequence"/>
</dbReference>
<sequence length="211" mass="23398">MDEREFNALGDLALIVTFIPSLSSTVPLPAFSNKKGRSFITAFHAVEEVDNLLEPGMANGALKSFDEYVVETRGTKLGFLYQDLVDDCVSKIHEPQSAITRIREEPVQSQQIFKVKGSTFAAFSTLFSKSTVARGSITWDAFTAAMADLKFSTIQKSGSVVTFSPCEKETGQKDVTIHRPHQSRIEGVKLLQISRRLERVLGWGENTFTTD</sequence>
<protein>
    <submittedName>
        <fullName evidence="1">Uncharacterized protein</fullName>
    </submittedName>
</protein>
<dbReference type="AlphaFoldDB" id="A0A177CQ65"/>
<dbReference type="PANTHER" id="PTHR40788">
    <property type="entry name" value="CLR5 DOMAIN-CONTAINING PROTEIN-RELATED"/>
    <property type="match status" value="1"/>
</dbReference>
<reference evidence="1 2" key="1">
    <citation type="submission" date="2016-05" db="EMBL/GenBank/DDBJ databases">
        <title>Comparative analysis of secretome profiles of manganese(II)-oxidizing ascomycete fungi.</title>
        <authorList>
            <consortium name="DOE Joint Genome Institute"/>
            <person name="Zeiner C.A."/>
            <person name="Purvine S.O."/>
            <person name="Zink E.M."/>
            <person name="Wu S."/>
            <person name="Pasa-Tolic L."/>
            <person name="Chaput D.L."/>
            <person name="Haridas S."/>
            <person name="Grigoriev I.V."/>
            <person name="Santelli C.M."/>
            <person name="Hansel C.M."/>
        </authorList>
    </citation>
    <scope>NUCLEOTIDE SEQUENCE [LARGE SCALE GENOMIC DNA]</scope>
    <source>
        <strain evidence="1 2">AP3s5-JAC2a</strain>
    </source>
</reference>
<name>A0A177CQ65_9PLEO</name>
<dbReference type="STRING" id="1460663.A0A177CQ65"/>
<dbReference type="OrthoDB" id="2922289at2759"/>